<proteinExistence type="predicted"/>
<organism evidence="2 3">
    <name type="scientific">Lactobacillus helveticus</name>
    <name type="common">Lactobacillus suntoryeus</name>
    <dbReference type="NCBI Taxonomy" id="1587"/>
    <lineage>
        <taxon>Bacteria</taxon>
        <taxon>Bacillati</taxon>
        <taxon>Bacillota</taxon>
        <taxon>Bacilli</taxon>
        <taxon>Lactobacillales</taxon>
        <taxon>Lactobacillaceae</taxon>
        <taxon>Lactobacillus</taxon>
    </lineage>
</organism>
<evidence type="ECO:0000313" key="2">
    <source>
        <dbReference type="EMBL" id="GFO98590.1"/>
    </source>
</evidence>
<name>A0A8H9F7K3_LACHE</name>
<dbReference type="Pfam" id="PF12728">
    <property type="entry name" value="HTH_17"/>
    <property type="match status" value="1"/>
</dbReference>
<dbReference type="RefSeq" id="WP_201725087.1">
    <property type="nucleotide sequence ID" value="NZ_BLYO01000075.1"/>
</dbReference>
<dbReference type="EMBL" id="BLYO01000075">
    <property type="protein sequence ID" value="GFO98590.1"/>
    <property type="molecule type" value="Genomic_DNA"/>
</dbReference>
<feature type="domain" description="Helix-turn-helix" evidence="1">
    <location>
        <begin position="23"/>
        <end position="55"/>
    </location>
</feature>
<dbReference type="Proteomes" id="UP000618094">
    <property type="component" value="Unassembled WGS sequence"/>
</dbReference>
<accession>A0A8H9F7K3</accession>
<protein>
    <recommendedName>
        <fullName evidence="1">Helix-turn-helix domain-containing protein</fullName>
    </recommendedName>
</protein>
<dbReference type="AlphaFoldDB" id="A0A8H9F7K3"/>
<evidence type="ECO:0000313" key="3">
    <source>
        <dbReference type="Proteomes" id="UP000618094"/>
    </source>
</evidence>
<comment type="caution">
    <text evidence="2">The sequence shown here is derived from an EMBL/GenBank/DDBJ whole genome shotgun (WGS) entry which is preliminary data.</text>
</comment>
<sequence length="60" mass="6959">MELVRALMHTNAENREILMSKKMYTAADIAKITGYNRSTVTRWVDKQKIKKAHKLGFFSS</sequence>
<reference evidence="2" key="1">
    <citation type="submission" date="2020-07" db="EMBL/GenBank/DDBJ databases">
        <title>Draft genome sequence of Lactobacillus helveticus strain H-8.</title>
        <authorList>
            <person name="Endo A."/>
            <person name="Maeno S."/>
            <person name="Kido Y."/>
        </authorList>
    </citation>
    <scope>NUCLEOTIDE SEQUENCE</scope>
    <source>
        <strain evidence="2">H-8</strain>
    </source>
</reference>
<gene>
    <name evidence="2" type="ORF">LHEH8_03460</name>
</gene>
<dbReference type="InterPro" id="IPR041657">
    <property type="entry name" value="HTH_17"/>
</dbReference>
<evidence type="ECO:0000259" key="1">
    <source>
        <dbReference type="Pfam" id="PF12728"/>
    </source>
</evidence>